<dbReference type="AlphaFoldDB" id="A0A0B2VUP1"/>
<organism evidence="13 14">
    <name type="scientific">Toxocara canis</name>
    <name type="common">Canine roundworm</name>
    <dbReference type="NCBI Taxonomy" id="6265"/>
    <lineage>
        <taxon>Eukaryota</taxon>
        <taxon>Metazoa</taxon>
        <taxon>Ecdysozoa</taxon>
        <taxon>Nematoda</taxon>
        <taxon>Chromadorea</taxon>
        <taxon>Rhabditida</taxon>
        <taxon>Spirurina</taxon>
        <taxon>Ascaridomorpha</taxon>
        <taxon>Ascaridoidea</taxon>
        <taxon>Toxocaridae</taxon>
        <taxon>Toxocara</taxon>
    </lineage>
</organism>
<dbReference type="SUPFAM" id="SSF56317">
    <property type="entry name" value="Carbon-nitrogen hydrolase"/>
    <property type="match status" value="2"/>
</dbReference>
<evidence type="ECO:0000256" key="10">
    <source>
        <dbReference type="ARBA" id="ARBA00052340"/>
    </source>
</evidence>
<comment type="catalytic activity">
    <reaction evidence="10 11">
        <text>deamido-NAD(+) + L-glutamine + ATP + H2O = L-glutamate + AMP + diphosphate + NAD(+) + H(+)</text>
        <dbReference type="Rhea" id="RHEA:24384"/>
        <dbReference type="ChEBI" id="CHEBI:15377"/>
        <dbReference type="ChEBI" id="CHEBI:15378"/>
        <dbReference type="ChEBI" id="CHEBI:29985"/>
        <dbReference type="ChEBI" id="CHEBI:30616"/>
        <dbReference type="ChEBI" id="CHEBI:33019"/>
        <dbReference type="ChEBI" id="CHEBI:57540"/>
        <dbReference type="ChEBI" id="CHEBI:58359"/>
        <dbReference type="ChEBI" id="CHEBI:58437"/>
        <dbReference type="ChEBI" id="CHEBI:456215"/>
        <dbReference type="EC" id="6.3.5.1"/>
    </reaction>
</comment>
<name>A0A0B2VUP1_TOXCA</name>
<keyword evidence="7 11" id="KW-0067">ATP-binding</keyword>
<dbReference type="GO" id="GO:0005524">
    <property type="term" value="F:ATP binding"/>
    <property type="evidence" value="ECO:0007669"/>
    <property type="project" value="UniProtKB-UniRule"/>
</dbReference>
<dbReference type="GO" id="GO:0005737">
    <property type="term" value="C:cytoplasm"/>
    <property type="evidence" value="ECO:0007669"/>
    <property type="project" value="InterPro"/>
</dbReference>
<dbReference type="InterPro" id="IPR003694">
    <property type="entry name" value="NAD_synthase"/>
</dbReference>
<dbReference type="CDD" id="cd07570">
    <property type="entry name" value="GAT_Gln-NAD-synth"/>
    <property type="match status" value="1"/>
</dbReference>
<protein>
    <recommendedName>
        <fullName evidence="4 11">Glutamine-dependent NAD(+) synthetase</fullName>
        <ecNumber evidence="3 11">6.3.5.1</ecNumber>
    </recommendedName>
    <alternativeName>
        <fullName evidence="9 11">NAD(+) synthase [glutamine-hydrolyzing]</fullName>
    </alternativeName>
</protein>
<evidence type="ECO:0000313" key="14">
    <source>
        <dbReference type="Proteomes" id="UP000031036"/>
    </source>
</evidence>
<dbReference type="GO" id="GO:0004359">
    <property type="term" value="F:glutaminase activity"/>
    <property type="evidence" value="ECO:0007669"/>
    <property type="project" value="InterPro"/>
</dbReference>
<dbReference type="Gene3D" id="3.40.50.620">
    <property type="entry name" value="HUPs"/>
    <property type="match status" value="1"/>
</dbReference>
<dbReference type="STRING" id="6265.A0A0B2VUP1"/>
<dbReference type="SUPFAM" id="SSF52402">
    <property type="entry name" value="Adenine nucleotide alpha hydrolases-like"/>
    <property type="match status" value="1"/>
</dbReference>
<evidence type="ECO:0000256" key="5">
    <source>
        <dbReference type="ARBA" id="ARBA00022598"/>
    </source>
</evidence>
<dbReference type="EC" id="6.3.5.1" evidence="3 11"/>
<dbReference type="GO" id="GO:0003952">
    <property type="term" value="F:NAD+ synthase (glutamine-hydrolyzing) activity"/>
    <property type="evidence" value="ECO:0007669"/>
    <property type="project" value="UniProtKB-UniRule"/>
</dbReference>
<evidence type="ECO:0000256" key="1">
    <source>
        <dbReference type="ARBA" id="ARBA00005188"/>
    </source>
</evidence>
<dbReference type="UniPathway" id="UPA00253">
    <property type="reaction ID" value="UER00334"/>
</dbReference>
<proteinExistence type="inferred from homology"/>
<dbReference type="OrthoDB" id="2020662at2759"/>
<keyword evidence="6 11" id="KW-0547">Nucleotide-binding</keyword>
<dbReference type="PANTHER" id="PTHR23090">
    <property type="entry name" value="NH 3 /GLUTAMINE-DEPENDENT NAD + SYNTHETASE"/>
    <property type="match status" value="1"/>
</dbReference>
<comment type="pathway">
    <text evidence="1 11">Cofactor biosynthesis; NAD(+) biosynthesis; NAD(+) from deamido-NAD(+) (L-Gln route): step 1/1.</text>
</comment>
<dbReference type="NCBIfam" id="TIGR00552">
    <property type="entry name" value="nadE"/>
    <property type="match status" value="1"/>
</dbReference>
<feature type="domain" description="CN hydrolase" evidence="12">
    <location>
        <begin position="7"/>
        <end position="343"/>
    </location>
</feature>
<evidence type="ECO:0000256" key="9">
    <source>
        <dbReference type="ARBA" id="ARBA00030681"/>
    </source>
</evidence>
<dbReference type="Pfam" id="PF02540">
    <property type="entry name" value="NAD_synthase"/>
    <property type="match status" value="1"/>
</dbReference>
<dbReference type="InterPro" id="IPR014445">
    <property type="entry name" value="Gln-dep_NAD_synthase"/>
</dbReference>
<evidence type="ECO:0000256" key="11">
    <source>
        <dbReference type="PIRNR" id="PIRNR006630"/>
    </source>
</evidence>
<dbReference type="Proteomes" id="UP000031036">
    <property type="component" value="Unassembled WGS sequence"/>
</dbReference>
<dbReference type="InterPro" id="IPR036526">
    <property type="entry name" value="C-N_Hydrolase_sf"/>
</dbReference>
<evidence type="ECO:0000256" key="8">
    <source>
        <dbReference type="ARBA" id="ARBA00023027"/>
    </source>
</evidence>
<dbReference type="HAMAP" id="MF_02090">
    <property type="entry name" value="NadE_glutamine_dep"/>
    <property type="match status" value="1"/>
</dbReference>
<dbReference type="GO" id="GO:0009435">
    <property type="term" value="P:NAD+ biosynthetic process"/>
    <property type="evidence" value="ECO:0007669"/>
    <property type="project" value="UniProtKB-UniRule"/>
</dbReference>
<evidence type="ECO:0000256" key="2">
    <source>
        <dbReference type="ARBA" id="ARBA00007145"/>
    </source>
</evidence>
<dbReference type="PROSITE" id="PS50263">
    <property type="entry name" value="CN_HYDROLASE"/>
    <property type="match status" value="1"/>
</dbReference>
<dbReference type="FunFam" id="3.40.50.620:FF:000036">
    <property type="entry name" value="Glutamine-dependent NAD(+) synthetase"/>
    <property type="match status" value="1"/>
</dbReference>
<evidence type="ECO:0000256" key="3">
    <source>
        <dbReference type="ARBA" id="ARBA00012743"/>
    </source>
</evidence>
<reference evidence="13 14" key="1">
    <citation type="submission" date="2014-11" db="EMBL/GenBank/DDBJ databases">
        <title>Genetic blueprint of the zoonotic pathogen Toxocara canis.</title>
        <authorList>
            <person name="Zhu X.-Q."/>
            <person name="Korhonen P.K."/>
            <person name="Cai H."/>
            <person name="Young N.D."/>
            <person name="Nejsum P."/>
            <person name="von Samson-Himmelstjerna G."/>
            <person name="Boag P.R."/>
            <person name="Tan P."/>
            <person name="Li Q."/>
            <person name="Min J."/>
            <person name="Yang Y."/>
            <person name="Wang X."/>
            <person name="Fang X."/>
            <person name="Hall R.S."/>
            <person name="Hofmann A."/>
            <person name="Sternberg P.W."/>
            <person name="Jex A.R."/>
            <person name="Gasser R.B."/>
        </authorList>
    </citation>
    <scope>NUCLEOTIDE SEQUENCE [LARGE SCALE GENOMIC DNA]</scope>
    <source>
        <strain evidence="13">PN_DK_2014</strain>
    </source>
</reference>
<dbReference type="InterPro" id="IPR022310">
    <property type="entry name" value="NAD/GMP_synthase"/>
</dbReference>
<dbReference type="FunFam" id="3.60.110.10:FF:000003">
    <property type="entry name" value="Glutamine-dependent NAD(+) synthetase"/>
    <property type="match status" value="1"/>
</dbReference>
<keyword evidence="5 11" id="KW-0436">Ligase</keyword>
<dbReference type="OMA" id="TSQEVCN"/>
<evidence type="ECO:0000259" key="12">
    <source>
        <dbReference type="PROSITE" id="PS50263"/>
    </source>
</evidence>
<evidence type="ECO:0000256" key="6">
    <source>
        <dbReference type="ARBA" id="ARBA00022741"/>
    </source>
</evidence>
<keyword evidence="14" id="KW-1185">Reference proteome</keyword>
<dbReference type="EMBL" id="JPKZ01000799">
    <property type="protein sequence ID" value="KHN85393.1"/>
    <property type="molecule type" value="Genomic_DNA"/>
</dbReference>
<dbReference type="Pfam" id="PF00795">
    <property type="entry name" value="CN_hydrolase"/>
    <property type="match status" value="2"/>
</dbReference>
<evidence type="ECO:0000256" key="4">
    <source>
        <dbReference type="ARBA" id="ARBA00017309"/>
    </source>
</evidence>
<sequence length="731" mass="81529">MMWHRKVCVSVCTLNQWALDFAGNLRRILKSIELAHSQGAKIRVGPELEIPGYGCQDHFHEMDTEYHSWEVLEALLSSSKKFKDMVIVSGMPVRFNTELYNCMIALQNGEVLLIRPKMKFCDDDVYRESRYFVRWQKPKEILPFQLPIANKAVPFGDAVLRMADGVLIGFEMCEELWTTRSPHVDLALHGVDIICNASASHHVLGKSAHRINHLVLASTAKVPFGDAVLRMADGVLIGFEMCEELWTTRSPHVDLALHGVDIICNASASHHVLGKSAHRINHLVLASTAKVGGIYLYSNLRGCDGDRVYYDGMSSIAQNGKLFAQIPQFDLDEVSCASALLDLQDNYSFRSKIYSSMSDAAVAKKYPEIPVPNGILEADETRPPSTAVEPVILSKQQELLNGPPAYLWNYLRRSGMQGFFLPLSGGADSASVAVMVRAMCEKVYAAYADACEDPNRERAEFKLAGEEINVKSADELCRKVFFTCYMQSKHSSEQTRNFAKDLASQICSNHLRTEIDDAVKSFVSMASSTFGVNFSGSPPWEDPRVSLGMQNVQARIRMVTAYLFAQLALYFHKRPGSLLVLGSSNVDESLVGYVTKYDCSAADLNPIGSMMKSDLKAMLRYARDTMGLTALSQIIDAPPTAELLPRVEGQPPQLDEVEIGLTYEEMAEIGQLRKPGCLGPYGTFLKLLPLWHDVTPEEIAKKVKRFYWRYGANRHKATILTPGGRYLHIVF</sequence>
<evidence type="ECO:0000256" key="7">
    <source>
        <dbReference type="ARBA" id="ARBA00022840"/>
    </source>
</evidence>
<comment type="caution">
    <text evidence="13">The sequence shown here is derived from an EMBL/GenBank/DDBJ whole genome shotgun (WGS) entry which is preliminary data.</text>
</comment>
<evidence type="ECO:0000313" key="13">
    <source>
        <dbReference type="EMBL" id="KHN85393.1"/>
    </source>
</evidence>
<dbReference type="InterPro" id="IPR014729">
    <property type="entry name" value="Rossmann-like_a/b/a_fold"/>
</dbReference>
<accession>A0A0B2VUP1</accession>
<gene>
    <name evidence="13" type="primary">NADSYN1</name>
    <name evidence="13" type="ORF">Tcan_16678</name>
</gene>
<dbReference type="PANTHER" id="PTHR23090:SF9">
    <property type="entry name" value="GLUTAMINE-DEPENDENT NAD(+) SYNTHETASE"/>
    <property type="match status" value="1"/>
</dbReference>
<dbReference type="InterPro" id="IPR003010">
    <property type="entry name" value="C-N_Hydrolase"/>
</dbReference>
<dbReference type="CDD" id="cd00553">
    <property type="entry name" value="NAD_synthase"/>
    <property type="match status" value="1"/>
</dbReference>
<keyword evidence="8 11" id="KW-0520">NAD</keyword>
<comment type="similarity">
    <text evidence="2 11">In the C-terminal section; belongs to the NAD synthetase family.</text>
</comment>
<dbReference type="PIRSF" id="PIRSF006630">
    <property type="entry name" value="NADS_GAT"/>
    <property type="match status" value="1"/>
</dbReference>
<dbReference type="Gene3D" id="3.60.110.10">
    <property type="entry name" value="Carbon-nitrogen hydrolase"/>
    <property type="match status" value="2"/>
</dbReference>